<accession>D5EPG9</accession>
<reference evidence="3 4" key="1">
    <citation type="journal article" date="2010" name="Stand. Genomic Sci.">
        <title>Complete genome sequence of Coraliomargarita akajimensis type strain (04OKA010-24).</title>
        <authorList>
            <person name="Mavromatis K."/>
            <person name="Abt B."/>
            <person name="Brambilla E."/>
            <person name="Lapidus A."/>
            <person name="Copeland A."/>
            <person name="Deshpande S."/>
            <person name="Nolan M."/>
            <person name="Lucas S."/>
            <person name="Tice H."/>
            <person name="Cheng J.F."/>
            <person name="Han C."/>
            <person name="Detter J.C."/>
            <person name="Woyke T."/>
            <person name="Goodwin L."/>
            <person name="Pitluck S."/>
            <person name="Held B."/>
            <person name="Brettin T."/>
            <person name="Tapia R."/>
            <person name="Ivanova N."/>
            <person name="Mikhailova N."/>
            <person name="Pati A."/>
            <person name="Liolios K."/>
            <person name="Chen A."/>
            <person name="Palaniappan K."/>
            <person name="Land M."/>
            <person name="Hauser L."/>
            <person name="Chang Y.J."/>
            <person name="Jeffries C.D."/>
            <person name="Rohde M."/>
            <person name="Goker M."/>
            <person name="Bristow J."/>
            <person name="Eisen J.A."/>
            <person name="Markowitz V."/>
            <person name="Hugenholtz P."/>
            <person name="Klenk H.P."/>
            <person name="Kyrpides N.C."/>
        </authorList>
    </citation>
    <scope>NUCLEOTIDE SEQUENCE [LARGE SCALE GENOMIC DNA]</scope>
    <source>
        <strain evidence="4">DSM 45221 / IAM 15411 / JCM 23193 / KCTC 12865</strain>
    </source>
</reference>
<dbReference type="KEGG" id="caa:Caka_0682"/>
<sequence>MKQYRDLIIVCAGLCVMALLVYLVVRQNQPKELDLQLQDHTADRSEEHQFIADVLVDESEEAVSQIAQEEGLGEGQQNPQDVQALFARERPAPNQPAKTLGQVQISPEVQRSLVSSSGMRQAAYANANSAHNHQTVQSLLEDTSSERAAE</sequence>
<dbReference type="HOGENOM" id="CLU_1737441_0_0_0"/>
<evidence type="ECO:0000256" key="2">
    <source>
        <dbReference type="SAM" id="Phobius"/>
    </source>
</evidence>
<organism evidence="3 4">
    <name type="scientific">Coraliomargarita akajimensis (strain DSM 45221 / IAM 15411 / JCM 23193 / KCTC 12865 / 04OKA010-24)</name>
    <dbReference type="NCBI Taxonomy" id="583355"/>
    <lineage>
        <taxon>Bacteria</taxon>
        <taxon>Pseudomonadati</taxon>
        <taxon>Verrucomicrobiota</taxon>
        <taxon>Opitutia</taxon>
        <taxon>Puniceicoccales</taxon>
        <taxon>Coraliomargaritaceae</taxon>
        <taxon>Coraliomargarita</taxon>
    </lineage>
</organism>
<proteinExistence type="predicted"/>
<evidence type="ECO:0000256" key="1">
    <source>
        <dbReference type="SAM" id="MobiDB-lite"/>
    </source>
</evidence>
<dbReference type="RefSeq" id="WP_013042430.1">
    <property type="nucleotide sequence ID" value="NC_014008.1"/>
</dbReference>
<evidence type="ECO:0000313" key="3">
    <source>
        <dbReference type="EMBL" id="ADE53706.1"/>
    </source>
</evidence>
<gene>
    <name evidence="3" type="ordered locus">Caka_0682</name>
</gene>
<feature type="region of interest" description="Disordered" evidence="1">
    <location>
        <begin position="124"/>
        <end position="150"/>
    </location>
</feature>
<name>D5EPG9_CORAD</name>
<keyword evidence="2" id="KW-0812">Transmembrane</keyword>
<evidence type="ECO:0000313" key="4">
    <source>
        <dbReference type="Proteomes" id="UP000000925"/>
    </source>
</evidence>
<feature type="transmembrane region" description="Helical" evidence="2">
    <location>
        <begin position="7"/>
        <end position="25"/>
    </location>
</feature>
<dbReference type="Proteomes" id="UP000000925">
    <property type="component" value="Chromosome"/>
</dbReference>
<keyword evidence="2" id="KW-1133">Transmembrane helix</keyword>
<dbReference type="STRING" id="583355.Caka_0682"/>
<keyword evidence="4" id="KW-1185">Reference proteome</keyword>
<feature type="compositionally biased region" description="Low complexity" evidence="1">
    <location>
        <begin position="124"/>
        <end position="133"/>
    </location>
</feature>
<dbReference type="AlphaFoldDB" id="D5EPG9"/>
<dbReference type="EMBL" id="CP001998">
    <property type="protein sequence ID" value="ADE53706.1"/>
    <property type="molecule type" value="Genomic_DNA"/>
</dbReference>
<keyword evidence="2" id="KW-0472">Membrane</keyword>
<protein>
    <submittedName>
        <fullName evidence="3">Uncharacterized protein</fullName>
    </submittedName>
</protein>